<dbReference type="Gene3D" id="2.160.20.80">
    <property type="entry name" value="E3 ubiquitin-protein ligase SopA"/>
    <property type="match status" value="1"/>
</dbReference>
<sequence length="449" mass="51534">MNWKFLIGIVIGFLFAVVLYFFRFAIVHYGVAFGIGILASITLIIVIGLVVYLTYKDKFLVSVRPKNDNQEEDAQKSILKTVLPNLGEREIENVRSTLQNFLAYRSVFLSLNMAISLIIIIGGLIGTLLLIEQNNLLGSQLEKLETQNQSIDHQNELINTQTLAVDAQTTLFKNQNELIESQNNKIGEQTEFIRKQSEFSENEYYLAQYDQYRQELSNTDLSSRYRSFLFNKIIDLINEGKIKSRSVYADFSLIDFQGINLIGKTLTGFQFRSSSFSGAILKNIIFKNCYFESCIFYNTTFDDIQFINCELVENRFSLGPSGSSLKSDLGSLAQSTKGFQPDKFKGKILFNPSSNLDHNNLRFQDLTSVEIDWNSIKDEDVKKFHFFGSFIKLGAEVSSSKRELLRQFGAMSSEKDKLIVIGIMENDYAQYLKHQRIKNIMEWIQNFEF</sequence>
<dbReference type="AlphaFoldDB" id="A0A2D0MWL4"/>
<feature type="transmembrane region" description="Helical" evidence="1">
    <location>
        <begin position="5"/>
        <end position="26"/>
    </location>
</feature>
<reference evidence="2 3" key="1">
    <citation type="submission" date="2017-10" db="EMBL/GenBank/DDBJ databases">
        <title>The draft genome sequence of Lewinella nigricans NBRC 102662.</title>
        <authorList>
            <person name="Wang K."/>
        </authorList>
    </citation>
    <scope>NUCLEOTIDE SEQUENCE [LARGE SCALE GENOMIC DNA]</scope>
    <source>
        <strain evidence="2 3">NBRC 102662</strain>
    </source>
</reference>
<dbReference type="SUPFAM" id="SSF141571">
    <property type="entry name" value="Pentapeptide repeat-like"/>
    <property type="match status" value="1"/>
</dbReference>
<feature type="transmembrane region" description="Helical" evidence="1">
    <location>
        <begin position="32"/>
        <end position="55"/>
    </location>
</feature>
<keyword evidence="1" id="KW-0812">Transmembrane</keyword>
<dbReference type="OrthoDB" id="1423475at2"/>
<protein>
    <recommendedName>
        <fullName evidence="4">Pentapeptide repeat-containing protein</fullName>
    </recommendedName>
</protein>
<accession>A0A2D0MWL4</accession>
<organism evidence="2 3">
    <name type="scientific">Flavilitoribacter nigricans (strain ATCC 23147 / DSM 23189 / NBRC 102662 / NCIMB 1420 / SS-2)</name>
    <name type="common">Lewinella nigricans</name>
    <dbReference type="NCBI Taxonomy" id="1122177"/>
    <lineage>
        <taxon>Bacteria</taxon>
        <taxon>Pseudomonadati</taxon>
        <taxon>Bacteroidota</taxon>
        <taxon>Saprospiria</taxon>
        <taxon>Saprospirales</taxon>
        <taxon>Lewinellaceae</taxon>
        <taxon>Flavilitoribacter</taxon>
    </lineage>
</organism>
<comment type="caution">
    <text evidence="2">The sequence shown here is derived from an EMBL/GenBank/DDBJ whole genome shotgun (WGS) entry which is preliminary data.</text>
</comment>
<keyword evidence="3" id="KW-1185">Reference proteome</keyword>
<name>A0A2D0MWL4_FLAN2</name>
<gene>
    <name evidence="2" type="ORF">CRP01_41395</name>
</gene>
<proteinExistence type="predicted"/>
<dbReference type="Proteomes" id="UP000223913">
    <property type="component" value="Unassembled WGS sequence"/>
</dbReference>
<dbReference type="InterPro" id="IPR001646">
    <property type="entry name" value="5peptide_repeat"/>
</dbReference>
<feature type="transmembrane region" description="Helical" evidence="1">
    <location>
        <begin position="107"/>
        <end position="131"/>
    </location>
</feature>
<keyword evidence="1" id="KW-0472">Membrane</keyword>
<evidence type="ECO:0008006" key="4">
    <source>
        <dbReference type="Google" id="ProtNLM"/>
    </source>
</evidence>
<dbReference type="EMBL" id="PDUD01000094">
    <property type="protein sequence ID" value="PHN00597.1"/>
    <property type="molecule type" value="Genomic_DNA"/>
</dbReference>
<evidence type="ECO:0000256" key="1">
    <source>
        <dbReference type="SAM" id="Phobius"/>
    </source>
</evidence>
<dbReference type="Pfam" id="PF00805">
    <property type="entry name" value="Pentapeptide"/>
    <property type="match status" value="1"/>
</dbReference>
<keyword evidence="1" id="KW-1133">Transmembrane helix</keyword>
<evidence type="ECO:0000313" key="3">
    <source>
        <dbReference type="Proteomes" id="UP000223913"/>
    </source>
</evidence>
<dbReference type="RefSeq" id="WP_099155985.1">
    <property type="nucleotide sequence ID" value="NZ_PDUD01000094.1"/>
</dbReference>
<evidence type="ECO:0000313" key="2">
    <source>
        <dbReference type="EMBL" id="PHN00597.1"/>
    </source>
</evidence>